<dbReference type="OrthoDB" id="10364384at2759"/>
<dbReference type="InterPro" id="IPR036590">
    <property type="entry name" value="SRAP-like"/>
</dbReference>
<name>A0A4Q2CYH7_9AGAR</name>
<dbReference type="SUPFAM" id="SSF143081">
    <property type="entry name" value="BB1717-like"/>
    <property type="match status" value="1"/>
</dbReference>
<sequence>MTNSCPALRVLHAEQPAILQPEEVPEWLDVSHPEWTEAHSSAILEPYDIQATPLEW</sequence>
<gene>
    <name evidence="1" type="ORF">EST38_g14357</name>
</gene>
<keyword evidence="2" id="KW-1185">Reference proteome</keyword>
<evidence type="ECO:0000313" key="2">
    <source>
        <dbReference type="Proteomes" id="UP000290288"/>
    </source>
</evidence>
<proteinExistence type="predicted"/>
<reference evidence="1 2" key="1">
    <citation type="submission" date="2019-01" db="EMBL/GenBank/DDBJ databases">
        <title>Draft genome sequence of Psathyrella aberdarensis IHI B618.</title>
        <authorList>
            <person name="Buettner E."/>
            <person name="Kellner H."/>
        </authorList>
    </citation>
    <scope>NUCLEOTIDE SEQUENCE [LARGE SCALE GENOMIC DNA]</scope>
    <source>
        <strain evidence="1 2">IHI B618</strain>
    </source>
</reference>
<protein>
    <submittedName>
        <fullName evidence="1">Uncharacterized protein</fullName>
    </submittedName>
</protein>
<organism evidence="1 2">
    <name type="scientific">Candolleomyces aberdarensis</name>
    <dbReference type="NCBI Taxonomy" id="2316362"/>
    <lineage>
        <taxon>Eukaryota</taxon>
        <taxon>Fungi</taxon>
        <taxon>Dikarya</taxon>
        <taxon>Basidiomycota</taxon>
        <taxon>Agaricomycotina</taxon>
        <taxon>Agaricomycetes</taxon>
        <taxon>Agaricomycetidae</taxon>
        <taxon>Agaricales</taxon>
        <taxon>Agaricineae</taxon>
        <taxon>Psathyrellaceae</taxon>
        <taxon>Candolleomyces</taxon>
    </lineage>
</organism>
<dbReference type="Proteomes" id="UP000290288">
    <property type="component" value="Unassembled WGS sequence"/>
</dbReference>
<comment type="caution">
    <text evidence="1">The sequence shown here is derived from an EMBL/GenBank/DDBJ whole genome shotgun (WGS) entry which is preliminary data.</text>
</comment>
<dbReference type="EMBL" id="SDEE01001847">
    <property type="protein sequence ID" value="RXW11499.1"/>
    <property type="molecule type" value="Genomic_DNA"/>
</dbReference>
<evidence type="ECO:0000313" key="1">
    <source>
        <dbReference type="EMBL" id="RXW11499.1"/>
    </source>
</evidence>
<accession>A0A4Q2CYH7</accession>
<dbReference type="AlphaFoldDB" id="A0A4Q2CYH7"/>